<keyword evidence="1" id="KW-0175">Coiled coil</keyword>
<feature type="coiled-coil region" evidence="1">
    <location>
        <begin position="180"/>
        <end position="210"/>
    </location>
</feature>
<organism evidence="3 4">
    <name type="scientific">Collinsella ihumii</name>
    <dbReference type="NCBI Taxonomy" id="1720204"/>
    <lineage>
        <taxon>Bacteria</taxon>
        <taxon>Bacillati</taxon>
        <taxon>Actinomycetota</taxon>
        <taxon>Coriobacteriia</taxon>
        <taxon>Coriobacteriales</taxon>
        <taxon>Coriobacteriaceae</taxon>
        <taxon>Collinsella</taxon>
    </lineage>
</organism>
<gene>
    <name evidence="3" type="ORF">K8U80_06990</name>
</gene>
<keyword evidence="2" id="KW-0472">Membrane</keyword>
<evidence type="ECO:0000256" key="2">
    <source>
        <dbReference type="SAM" id="Phobius"/>
    </source>
</evidence>
<evidence type="ECO:0000256" key="1">
    <source>
        <dbReference type="SAM" id="Coils"/>
    </source>
</evidence>
<keyword evidence="2" id="KW-0812">Transmembrane</keyword>
<evidence type="ECO:0008006" key="5">
    <source>
        <dbReference type="Google" id="ProtNLM"/>
    </source>
</evidence>
<comment type="caution">
    <text evidence="3">The sequence shown here is derived from an EMBL/GenBank/DDBJ whole genome shotgun (WGS) entry which is preliminary data.</text>
</comment>
<reference evidence="3" key="2">
    <citation type="submission" date="2021-09" db="EMBL/GenBank/DDBJ databases">
        <authorList>
            <person name="Gilroy R."/>
        </authorList>
    </citation>
    <scope>NUCLEOTIDE SEQUENCE</scope>
    <source>
        <strain evidence="3">ChiGjej2B2-7701</strain>
    </source>
</reference>
<evidence type="ECO:0000313" key="4">
    <source>
        <dbReference type="Proteomes" id="UP000746751"/>
    </source>
</evidence>
<evidence type="ECO:0000313" key="3">
    <source>
        <dbReference type="EMBL" id="HJG31128.1"/>
    </source>
</evidence>
<feature type="transmembrane region" description="Helical" evidence="2">
    <location>
        <begin position="12"/>
        <end position="32"/>
    </location>
</feature>
<dbReference type="EMBL" id="DYVF01000043">
    <property type="protein sequence ID" value="HJG31128.1"/>
    <property type="molecule type" value="Genomic_DNA"/>
</dbReference>
<reference evidence="3" key="1">
    <citation type="journal article" date="2021" name="PeerJ">
        <title>Extensive microbial diversity within the chicken gut microbiome revealed by metagenomics and culture.</title>
        <authorList>
            <person name="Gilroy R."/>
            <person name="Ravi A."/>
            <person name="Getino M."/>
            <person name="Pursley I."/>
            <person name="Horton D.L."/>
            <person name="Alikhan N.F."/>
            <person name="Baker D."/>
            <person name="Gharbi K."/>
            <person name="Hall N."/>
            <person name="Watson M."/>
            <person name="Adriaenssens E.M."/>
            <person name="Foster-Nyarko E."/>
            <person name="Jarju S."/>
            <person name="Secka A."/>
            <person name="Antonio M."/>
            <person name="Oren A."/>
            <person name="Chaudhuri R.R."/>
            <person name="La Ragione R."/>
            <person name="Hildebrand F."/>
            <person name="Pallen M.J."/>
        </authorList>
    </citation>
    <scope>NUCLEOTIDE SEQUENCE</scope>
    <source>
        <strain evidence="3">ChiGjej2B2-7701</strain>
    </source>
</reference>
<protein>
    <recommendedName>
        <fullName evidence="5">Molybdenum cofactor biosynthesis enzyme</fullName>
    </recommendedName>
</protein>
<keyword evidence="2" id="KW-1133">Transmembrane helix</keyword>
<sequence>MRWGIDLFIEDGAYTTLAAAVTILVVLTLLFSSLTATWSMSRAGDVQVSADATALAGANVVSSYCTAATVMDACVLSLGLAGFITAGTGLVLTLIPGAEAAGAETLHKGIQILKTRNKFSQSVGKALMKLEKALPAIIAANGTKTCMAQTTDAVAYMGTAIPVPWKSDSDFGALEEDVETDELEEAGEKLEESAQEMQEAAKKTAEAKEEAWRADCGKAGKNMQERAASLSGLSAMENPDYQSSVSWQPKIALDRARSYYRWRLSNEKPKNSSTEEKANSAARRAFYQFACDELRDAAVELRGDHVVSTVPLLPRNTEEIRQSSLYRRAMWPSTIEDGGVTLHYGTDCPGAKGDAGPQLSLADVELGNAVECPECAFGVGDVGKTPAASTSIDNGFEYHLRAFTEALDAYVECRNRELELERQTKDEAENAGNVFQDIADELSVIRPKIAPPGRYGCIGVVGSGEIVSPELLETDFSEAVELGERGAVSAAALARDEATLQNNVLASFFSSLERNAVLGGVAGILGAVMDLWGVLLVGYSAAGEGLTSLFDQLVAGAGGIGLGPIATFLQDLLGAAIEGLGLQPVDMSLKKPVLTDTTNVLARSDIPSLPNVQSLVRRIPVGTTDPSDIVEALTYMPVAEMTSYEFSLGEIEFPWGGSIPLTIRVKDVIGAVGG</sequence>
<dbReference type="Proteomes" id="UP000746751">
    <property type="component" value="Unassembled WGS sequence"/>
</dbReference>
<dbReference type="AlphaFoldDB" id="A0A921IR14"/>
<name>A0A921IR14_9ACTN</name>
<accession>A0A921IR14</accession>
<proteinExistence type="predicted"/>